<dbReference type="AlphaFoldDB" id="A0A1G6PJB5"/>
<gene>
    <name evidence="2" type="ORF">SAMN05216323_10521</name>
</gene>
<accession>A0A1G6PJB5</accession>
<dbReference type="PANTHER" id="PTHR46889">
    <property type="entry name" value="TRANSPOSASE INSF FOR INSERTION SEQUENCE IS3B-RELATED"/>
    <property type="match status" value="1"/>
</dbReference>
<dbReference type="InterPro" id="IPR012337">
    <property type="entry name" value="RNaseH-like_sf"/>
</dbReference>
<evidence type="ECO:0000259" key="1">
    <source>
        <dbReference type="PROSITE" id="PS50994"/>
    </source>
</evidence>
<sequence>MKKGFMYLTAIIDLHSRYVIHWSLSNTMTAEWCTAVLKEAIEKHGKPEIFNTDQGSQFTSDVFINELKRNGVTISMDGRGRALDNIFI</sequence>
<protein>
    <submittedName>
        <fullName evidence="2">Putative transposase</fullName>
    </submittedName>
</protein>
<dbReference type="InterPro" id="IPR001584">
    <property type="entry name" value="Integrase_cat-core"/>
</dbReference>
<reference evidence="2 3" key="1">
    <citation type="submission" date="2016-09" db="EMBL/GenBank/DDBJ databases">
        <authorList>
            <person name="Capua I."/>
            <person name="De Benedictis P."/>
            <person name="Joannis T."/>
            <person name="Lombin L.H."/>
            <person name="Cattoli G."/>
        </authorList>
    </citation>
    <scope>NUCLEOTIDE SEQUENCE [LARGE SCALE GENOMIC DNA]</scope>
    <source>
        <strain evidence="2 3">A7P-90m</strain>
    </source>
</reference>
<proteinExistence type="predicted"/>
<dbReference type="InterPro" id="IPR036397">
    <property type="entry name" value="RNaseH_sf"/>
</dbReference>
<evidence type="ECO:0000313" key="2">
    <source>
        <dbReference type="EMBL" id="SDC79507.1"/>
    </source>
</evidence>
<dbReference type="Pfam" id="PF00665">
    <property type="entry name" value="rve"/>
    <property type="match status" value="1"/>
</dbReference>
<organism evidence="2 3">
    <name type="scientific">Williamwhitmania taraxaci</name>
    <dbReference type="NCBI Taxonomy" id="1640674"/>
    <lineage>
        <taxon>Bacteria</taxon>
        <taxon>Pseudomonadati</taxon>
        <taxon>Bacteroidota</taxon>
        <taxon>Bacteroidia</taxon>
        <taxon>Bacteroidales</taxon>
        <taxon>Williamwhitmaniaceae</taxon>
        <taxon>Williamwhitmania</taxon>
    </lineage>
</organism>
<dbReference type="OrthoDB" id="9815231at2"/>
<dbReference type="STRING" id="1640674.SAMN05216323_10521"/>
<dbReference type="PANTHER" id="PTHR46889:SF4">
    <property type="entry name" value="TRANSPOSASE INSO FOR INSERTION SEQUENCE ELEMENT IS911B-RELATED"/>
    <property type="match status" value="1"/>
</dbReference>
<dbReference type="Gene3D" id="3.30.420.10">
    <property type="entry name" value="Ribonuclease H-like superfamily/Ribonuclease H"/>
    <property type="match status" value="1"/>
</dbReference>
<feature type="non-terminal residue" evidence="2">
    <location>
        <position position="88"/>
    </location>
</feature>
<dbReference type="SUPFAM" id="SSF53098">
    <property type="entry name" value="Ribonuclease H-like"/>
    <property type="match status" value="1"/>
</dbReference>
<dbReference type="EMBL" id="FMYP01000052">
    <property type="protein sequence ID" value="SDC79507.1"/>
    <property type="molecule type" value="Genomic_DNA"/>
</dbReference>
<feature type="domain" description="Integrase catalytic" evidence="1">
    <location>
        <begin position="1"/>
        <end position="88"/>
    </location>
</feature>
<dbReference type="PROSITE" id="PS50994">
    <property type="entry name" value="INTEGRASE"/>
    <property type="match status" value="1"/>
</dbReference>
<dbReference type="InterPro" id="IPR050900">
    <property type="entry name" value="Transposase_IS3/IS150/IS904"/>
</dbReference>
<keyword evidence="3" id="KW-1185">Reference proteome</keyword>
<evidence type="ECO:0000313" key="3">
    <source>
        <dbReference type="Proteomes" id="UP000199452"/>
    </source>
</evidence>
<dbReference type="GO" id="GO:0003676">
    <property type="term" value="F:nucleic acid binding"/>
    <property type="evidence" value="ECO:0007669"/>
    <property type="project" value="InterPro"/>
</dbReference>
<dbReference type="GO" id="GO:0015074">
    <property type="term" value="P:DNA integration"/>
    <property type="evidence" value="ECO:0007669"/>
    <property type="project" value="InterPro"/>
</dbReference>
<dbReference type="Proteomes" id="UP000199452">
    <property type="component" value="Unassembled WGS sequence"/>
</dbReference>
<name>A0A1G6PJB5_9BACT</name>